<evidence type="ECO:0000313" key="1">
    <source>
        <dbReference type="EMBL" id="CUO51023.1"/>
    </source>
</evidence>
<dbReference type="InterPro" id="IPR052411">
    <property type="entry name" value="c-mor_Regulatory_Protein"/>
</dbReference>
<evidence type="ECO:0000313" key="2">
    <source>
        <dbReference type="Proteomes" id="UP000095651"/>
    </source>
</evidence>
<name>A0A174FLD2_9FIRM</name>
<proteinExistence type="predicted"/>
<organism evidence="1 2">
    <name type="scientific">Hungatella hathewayi</name>
    <dbReference type="NCBI Taxonomy" id="154046"/>
    <lineage>
        <taxon>Bacteria</taxon>
        <taxon>Bacillati</taxon>
        <taxon>Bacillota</taxon>
        <taxon>Clostridia</taxon>
        <taxon>Lachnospirales</taxon>
        <taxon>Lachnospiraceae</taxon>
        <taxon>Hungatella</taxon>
    </lineage>
</organism>
<dbReference type="InterPro" id="IPR009057">
    <property type="entry name" value="Homeodomain-like_sf"/>
</dbReference>
<dbReference type="Proteomes" id="UP000095651">
    <property type="component" value="Unassembled WGS sequence"/>
</dbReference>
<dbReference type="NCBIfam" id="NF040785">
    <property type="entry name" value="CD3324_fam"/>
    <property type="match status" value="1"/>
</dbReference>
<dbReference type="InterPro" id="IPR049739">
    <property type="entry name" value="YraL-like"/>
</dbReference>
<reference evidence="1 2" key="1">
    <citation type="submission" date="2015-09" db="EMBL/GenBank/DDBJ databases">
        <authorList>
            <consortium name="Pathogen Informatics"/>
        </authorList>
    </citation>
    <scope>NUCLEOTIDE SEQUENCE [LARGE SCALE GENOMIC DNA]</scope>
    <source>
        <strain evidence="1 2">2789STDY5608850</strain>
    </source>
</reference>
<dbReference type="SUPFAM" id="SSF46689">
    <property type="entry name" value="Homeodomain-like"/>
    <property type="match status" value="1"/>
</dbReference>
<accession>A0A174FLD2</accession>
<sequence>MRYLNASDILPDELLREIQKYTQGEAIYIPREQERRKWGESSGSRNYYAERNHEIARQYREEKVSMQSLADEFHLSVESIRKIIFKSEEPIPTSSTL</sequence>
<dbReference type="EMBL" id="CYZE01000007">
    <property type="protein sequence ID" value="CUO51023.1"/>
    <property type="molecule type" value="Genomic_DNA"/>
</dbReference>
<gene>
    <name evidence="1" type="ORF">ERS852407_03048</name>
</gene>
<dbReference type="PANTHER" id="PTHR37812:SF1">
    <property type="entry name" value="MU-LIKE PROPHAGE FLUMU PROTEIN C"/>
    <property type="match status" value="1"/>
</dbReference>
<protein>
    <submittedName>
        <fullName evidence="1">Mor transcription activator family</fullName>
    </submittedName>
</protein>
<dbReference type="AlphaFoldDB" id="A0A174FLD2"/>
<dbReference type="PANTHER" id="PTHR37812">
    <property type="entry name" value="MU-LIKE PROPHAGE FLUMU PROTEIN C"/>
    <property type="match status" value="1"/>
</dbReference>
<dbReference type="RefSeq" id="WP_055656411.1">
    <property type="nucleotide sequence ID" value="NZ_CABIXC010000007.1"/>
</dbReference>